<dbReference type="Pfam" id="PF00480">
    <property type="entry name" value="ROK"/>
    <property type="match status" value="1"/>
</dbReference>
<dbReference type="RefSeq" id="WP_091583425.1">
    <property type="nucleotide sequence ID" value="NZ_FNDU01000004.1"/>
</dbReference>
<sequence length="307" mass="33727">MKRREFNGKTLRIGIDLGGTKILGALVDDDGHAVATRQLPTFAKKEHPEKEILQTISTIVQDLIIRAEKEDRTPIEIGIASAGIIDPRTRTIRYAQSLSVKDFSIGEHVEKALQMPVRLCNDTDAAAMAEWQKKSRKRDRFMYVSVGTGIGAGIVMEEKIMQGAGELGHMTVNPKGQICSCGNYGCLKHYASGPAMEEKVRTKGGKYKKMAMPEIVELAEKGDVWCQNVLKEGARYLGLALVNSIHLLALKEIVIGGGVLQKGDYFFSQVEAYVKRFTMSYMAEGITMKPARFEAELGAVGAACSIR</sequence>
<evidence type="ECO:0000256" key="1">
    <source>
        <dbReference type="ARBA" id="ARBA00006479"/>
    </source>
</evidence>
<dbReference type="Gene3D" id="3.30.420.40">
    <property type="match status" value="2"/>
</dbReference>
<keyword evidence="3" id="KW-1185">Reference proteome</keyword>
<reference evidence="2 3" key="1">
    <citation type="submission" date="2016-10" db="EMBL/GenBank/DDBJ databases">
        <authorList>
            <person name="de Groot N.N."/>
        </authorList>
    </citation>
    <scope>NUCLEOTIDE SEQUENCE [LARGE SCALE GENOMIC DNA]</scope>
    <source>
        <strain evidence="3">P4B,CCM 7963,CECT 7998,DSM 25260,IBRC-M 10614,KCTC 13821</strain>
    </source>
</reference>
<dbReference type="PANTHER" id="PTHR18964">
    <property type="entry name" value="ROK (REPRESSOR, ORF, KINASE) FAMILY"/>
    <property type="match status" value="1"/>
</dbReference>
<keyword evidence="2" id="KW-0418">Kinase</keyword>
<dbReference type="GO" id="GO:0016301">
    <property type="term" value="F:kinase activity"/>
    <property type="evidence" value="ECO:0007669"/>
    <property type="project" value="UniProtKB-KW"/>
</dbReference>
<dbReference type="SUPFAM" id="SSF53067">
    <property type="entry name" value="Actin-like ATPase domain"/>
    <property type="match status" value="1"/>
</dbReference>
<keyword evidence="2" id="KW-0808">Transferase</keyword>
<dbReference type="OrthoDB" id="9795247at2"/>
<evidence type="ECO:0000313" key="2">
    <source>
        <dbReference type="EMBL" id="SDI00582.1"/>
    </source>
</evidence>
<name>A0A1G8H1N5_9BACI</name>
<protein>
    <submittedName>
        <fullName evidence="2">Glucokinase</fullName>
    </submittedName>
</protein>
<comment type="similarity">
    <text evidence="1">Belongs to the ROK (NagC/XylR) family.</text>
</comment>
<dbReference type="AlphaFoldDB" id="A0A1G8H1N5"/>
<organism evidence="2 3">
    <name type="scientific">Alteribacillus bidgolensis</name>
    <dbReference type="NCBI Taxonomy" id="930129"/>
    <lineage>
        <taxon>Bacteria</taxon>
        <taxon>Bacillati</taxon>
        <taxon>Bacillota</taxon>
        <taxon>Bacilli</taxon>
        <taxon>Bacillales</taxon>
        <taxon>Bacillaceae</taxon>
        <taxon>Alteribacillus</taxon>
    </lineage>
</organism>
<dbReference type="STRING" id="930129.SAMN05216352_10468"/>
<gene>
    <name evidence="2" type="ORF">SAMN05216352_10468</name>
</gene>
<dbReference type="InterPro" id="IPR000600">
    <property type="entry name" value="ROK"/>
</dbReference>
<evidence type="ECO:0000313" key="3">
    <source>
        <dbReference type="Proteomes" id="UP000199017"/>
    </source>
</evidence>
<accession>A0A1G8H1N5</accession>
<dbReference type="Proteomes" id="UP000199017">
    <property type="component" value="Unassembled WGS sequence"/>
</dbReference>
<dbReference type="InterPro" id="IPR043129">
    <property type="entry name" value="ATPase_NBD"/>
</dbReference>
<dbReference type="EMBL" id="FNDU01000004">
    <property type="protein sequence ID" value="SDI00582.1"/>
    <property type="molecule type" value="Genomic_DNA"/>
</dbReference>
<dbReference type="PANTHER" id="PTHR18964:SF149">
    <property type="entry name" value="BIFUNCTIONAL UDP-N-ACETYLGLUCOSAMINE 2-EPIMERASE_N-ACETYLMANNOSAMINE KINASE"/>
    <property type="match status" value="1"/>
</dbReference>
<proteinExistence type="inferred from homology"/>